<name>A0AA96GHD0_9BACT</name>
<accession>A0AA96GHD0</accession>
<dbReference type="EMBL" id="CP116968">
    <property type="protein sequence ID" value="WNM60185.1"/>
    <property type="molecule type" value="Genomic_DNA"/>
</dbReference>
<dbReference type="KEGG" id="nneo:PQG83_10435"/>
<evidence type="ECO:0000313" key="3">
    <source>
        <dbReference type="Proteomes" id="UP001302494"/>
    </source>
</evidence>
<organism evidence="2 3">
    <name type="scientific">Candidatus Nitrospira neomarina</name>
    <dbReference type="NCBI Taxonomy" id="3020899"/>
    <lineage>
        <taxon>Bacteria</taxon>
        <taxon>Pseudomonadati</taxon>
        <taxon>Nitrospirota</taxon>
        <taxon>Nitrospiria</taxon>
        <taxon>Nitrospirales</taxon>
        <taxon>Nitrospiraceae</taxon>
        <taxon>Nitrospira</taxon>
    </lineage>
</organism>
<reference evidence="2 3" key="1">
    <citation type="submission" date="2023-01" db="EMBL/GenBank/DDBJ databases">
        <title>Cultivation and genomic characterization of new, ubiquitous marine nitrite-oxidizing bacteria from the Nitrospirales.</title>
        <authorList>
            <person name="Mueller A.J."/>
            <person name="Daebeler A."/>
            <person name="Herbold C.W."/>
            <person name="Kirkegaard R.H."/>
            <person name="Daims H."/>
        </authorList>
    </citation>
    <scope>NUCLEOTIDE SEQUENCE [LARGE SCALE GENOMIC DNA]</scope>
    <source>
        <strain evidence="2 3">DK</strain>
    </source>
</reference>
<dbReference type="RefSeq" id="WP_312740619.1">
    <property type="nucleotide sequence ID" value="NZ_CP116968.1"/>
</dbReference>
<proteinExistence type="predicted"/>
<keyword evidence="3" id="KW-1185">Reference proteome</keyword>
<sequence length="41" mass="4473">MKSRIGISKMMMDYFKGGNGYGDGQRPSPEAMKTMGADINT</sequence>
<protein>
    <submittedName>
        <fullName evidence="2">Uncharacterized protein</fullName>
    </submittedName>
</protein>
<dbReference type="Proteomes" id="UP001302494">
    <property type="component" value="Chromosome"/>
</dbReference>
<evidence type="ECO:0000313" key="2">
    <source>
        <dbReference type="EMBL" id="WNM60185.1"/>
    </source>
</evidence>
<dbReference type="AlphaFoldDB" id="A0AA96GHD0"/>
<feature type="region of interest" description="Disordered" evidence="1">
    <location>
        <begin position="19"/>
        <end position="41"/>
    </location>
</feature>
<gene>
    <name evidence="2" type="ORF">PQG83_10435</name>
</gene>
<evidence type="ECO:0000256" key="1">
    <source>
        <dbReference type="SAM" id="MobiDB-lite"/>
    </source>
</evidence>